<keyword evidence="2" id="KW-1185">Reference proteome</keyword>
<sequence length="190" mass="22242">MGTTLEKALSIFVFYLRNIILLSKISPLFQKNFFEINSSIQKNHGNMMAGWYEIIKNSKVAALKRLKYLDDIIVNLTMFTLYLENVKISKKNSGNTAKTHVLFSLDGKTAYLNYLQIYARNILETSHTKITFLSNQRIDNAYIRRFKVDILVKNYKDNYEHFDCPTYTCSRQPTTKDWDKVSQYISDFEG</sequence>
<reference evidence="1 2" key="1">
    <citation type="submission" date="2016-11" db="EMBL/GenBank/DDBJ databases">
        <title>Whole Genome Sequence of Listeria newyorkensis.</title>
        <authorList>
            <person name="Frink S."/>
            <person name="Morales C."/>
            <person name="Kiang D."/>
        </authorList>
    </citation>
    <scope>NUCLEOTIDE SEQUENCE [LARGE SCALE GENOMIC DNA]</scope>
    <source>
        <strain evidence="1 2">F1604011-044</strain>
    </source>
</reference>
<organism evidence="1 2">
    <name type="scientific">Listeria newyorkensis</name>
    <dbReference type="NCBI Taxonomy" id="1497681"/>
    <lineage>
        <taxon>Bacteria</taxon>
        <taxon>Bacillati</taxon>
        <taxon>Bacillota</taxon>
        <taxon>Bacilli</taxon>
        <taxon>Bacillales</taxon>
        <taxon>Listeriaceae</taxon>
        <taxon>Listeria</taxon>
    </lineage>
</organism>
<evidence type="ECO:0000313" key="1">
    <source>
        <dbReference type="EMBL" id="PNP94287.1"/>
    </source>
</evidence>
<gene>
    <name evidence="1" type="ORF">BMT55_02015</name>
</gene>
<name>A0ABX4XQH5_9LIST</name>
<proteinExistence type="predicted"/>
<accession>A0ABX4XQH5</accession>
<protein>
    <submittedName>
        <fullName evidence="1">Uncharacterized protein</fullName>
    </submittedName>
</protein>
<evidence type="ECO:0000313" key="2">
    <source>
        <dbReference type="Proteomes" id="UP000236500"/>
    </source>
</evidence>
<comment type="caution">
    <text evidence="1">The sequence shown here is derived from an EMBL/GenBank/DDBJ whole genome shotgun (WGS) entry which is preliminary data.</text>
</comment>
<dbReference type="EMBL" id="MPDH01000002">
    <property type="protein sequence ID" value="PNP94287.1"/>
    <property type="molecule type" value="Genomic_DNA"/>
</dbReference>
<dbReference type="Proteomes" id="UP000236500">
    <property type="component" value="Unassembled WGS sequence"/>
</dbReference>
<dbReference type="RefSeq" id="WP_036092855.1">
    <property type="nucleotide sequence ID" value="NZ_BJEY01000021.1"/>
</dbReference>